<dbReference type="GO" id="GO:0008408">
    <property type="term" value="F:3'-5' exonuclease activity"/>
    <property type="evidence" value="ECO:0007669"/>
    <property type="project" value="InterPro"/>
</dbReference>
<evidence type="ECO:0000256" key="7">
    <source>
        <dbReference type="ARBA" id="ARBA00022932"/>
    </source>
</evidence>
<evidence type="ECO:0000256" key="6">
    <source>
        <dbReference type="ARBA" id="ARBA00022705"/>
    </source>
</evidence>
<keyword evidence="6" id="KW-0235">DNA replication</keyword>
<comment type="catalytic activity">
    <reaction evidence="8">
        <text>DNA(n) + a 2'-deoxyribonucleoside 5'-triphosphate = DNA(n+1) + diphosphate</text>
        <dbReference type="Rhea" id="RHEA:22508"/>
        <dbReference type="Rhea" id="RHEA-COMP:17339"/>
        <dbReference type="Rhea" id="RHEA-COMP:17340"/>
        <dbReference type="ChEBI" id="CHEBI:33019"/>
        <dbReference type="ChEBI" id="CHEBI:61560"/>
        <dbReference type="ChEBI" id="CHEBI:173112"/>
        <dbReference type="EC" id="2.7.7.7"/>
    </reaction>
</comment>
<name>A0A0S7WKB8_UNCT6</name>
<accession>A0A0S7WKB8</accession>
<dbReference type="NCBIfam" id="NF004226">
    <property type="entry name" value="PRK05673.1"/>
    <property type="match status" value="1"/>
</dbReference>
<keyword evidence="4" id="KW-0808">Transferase</keyword>
<keyword evidence="5" id="KW-0548">Nucleotidyltransferase</keyword>
<dbReference type="InterPro" id="IPR004013">
    <property type="entry name" value="PHP_dom"/>
</dbReference>
<dbReference type="Gene3D" id="3.20.20.140">
    <property type="entry name" value="Metal-dependent hydrolases"/>
    <property type="match status" value="1"/>
</dbReference>
<evidence type="ECO:0000256" key="1">
    <source>
        <dbReference type="ARBA" id="ARBA00004496"/>
    </source>
</evidence>
<evidence type="ECO:0000256" key="5">
    <source>
        <dbReference type="ARBA" id="ARBA00022695"/>
    </source>
</evidence>
<sequence>MSYADFVHLHVHTDYSLLDGACKIDELLQVARSYKLPALAITDHGNLFGAIEFYKKAKKAGIKPIIGCEVYLAAGSRKDRRSVAGVPESSFHLTLLCKDMQGYKNLMKLSTIAYLEGFYYRPRVDKEVLSQHSEGLIALSGCLKGEIPFYILRGEEEKATRALHEYLEIFGKENFYLELMNLMLNENLICQTELIKLSQRFKVGVAATNDCHYIRKEDAKAHDILLCIQTGKELDDPNRMRFKTQEVYFKSPAEMETLFGDIQDALHSTVEISERCNLMLDIPASRVYLPRPILPTGFEDPHTYLTDLVKKGVEKRYGSLPEEVEARAAYELDIIAKMGYAGYFLIVKDIVDFANKNAIPVGPGRGSAVGSLVLYALGITQIDPLRYGLLFERFLNPERRTMPDIDIDFADERRDEIIRYCLQRYGEDSVTHIITFGTMAARAAVRDVGRVLKIKYGEVDRLAKLIPFGYDIARALEEVPELKRLVESDEKYSQLISVARKLEGLARHASTHAAGIVIAPGELTDFTPLYRSSNGDISTQYAMKSLEDIGILKMDFLGLRTLTVIENTAKMVAEKGETLDLDNLPLDDRATFSLLKKGETVGVFQLESPGMRDILRKLQPESFEDLIAVLSLYRPGPLGGIDKDEFIHRRHGKSSITYLHPSLKPILKETHGVILYQEQVMEIARELAGFSLGEADILRRAMGKKEASVMDEKRRSFIDGAKRKGVDEDAANQIFDLMVPFAGYGFNKSHSTGYAVISYKTAYLKAHYPSIFMAANLTSEMSNSTRVMNLISEVKRMGLKVSPPSVNHGFWEFKPNLKEIGFGLGAVKNVGQAAIDAIVEERNRGAFSSFLDFVSRVNQKAVHKRVVESLIKAGAFDCIESNRAKLLNSLEESFELISKKKWSKGQTSFFDSPSQRPESEPQDWSTGEALAKEREALGFYLSGHPLEKYKDELVSFTNCTSSQLEWIADDRELVVGGIVSKIKTTVDKTSRKMAFVLLEDFDGEMEVTVFADLYGKNQELLRKDRMLLVKGRRGARNDRISVRAETLIPLEGVREKYVDRLEVSLRILGLEESFLEKVKETLLAHPGKCSVLINLLGDKKNRMRIRSKSIRVKTDDGLLRDLRKLVGDGAVKLGGALG</sequence>
<proteinExistence type="predicted"/>
<comment type="caution">
    <text evidence="11">The sequence shown here is derived from an EMBL/GenBank/DDBJ whole genome shotgun (WGS) entry which is preliminary data.</text>
</comment>
<dbReference type="Pfam" id="PF14579">
    <property type="entry name" value="HHH_6"/>
    <property type="match status" value="1"/>
</dbReference>
<dbReference type="Gene3D" id="1.10.10.1600">
    <property type="entry name" value="Bacterial DNA polymerase III alpha subunit, thumb domain"/>
    <property type="match status" value="1"/>
</dbReference>
<gene>
    <name evidence="11" type="ORF">AMJ40_02695</name>
</gene>
<dbReference type="SMART" id="SM00481">
    <property type="entry name" value="POLIIIAc"/>
    <property type="match status" value="1"/>
</dbReference>
<dbReference type="Pfam" id="PF02811">
    <property type="entry name" value="PHP"/>
    <property type="match status" value="1"/>
</dbReference>
<dbReference type="Pfam" id="PF01336">
    <property type="entry name" value="tRNA_anti-codon"/>
    <property type="match status" value="1"/>
</dbReference>
<dbReference type="PANTHER" id="PTHR32294">
    <property type="entry name" value="DNA POLYMERASE III SUBUNIT ALPHA"/>
    <property type="match status" value="1"/>
</dbReference>
<evidence type="ECO:0000313" key="12">
    <source>
        <dbReference type="Proteomes" id="UP000051124"/>
    </source>
</evidence>
<dbReference type="CDD" id="cd04485">
    <property type="entry name" value="DnaE_OBF"/>
    <property type="match status" value="1"/>
</dbReference>
<dbReference type="PATRIC" id="fig|1703771.3.peg.585"/>
<dbReference type="GO" id="GO:0006260">
    <property type="term" value="P:DNA replication"/>
    <property type="evidence" value="ECO:0007669"/>
    <property type="project" value="UniProtKB-KW"/>
</dbReference>
<dbReference type="InterPro" id="IPR011708">
    <property type="entry name" value="DNA_pol3_alpha_NTPase_dom"/>
</dbReference>
<evidence type="ECO:0000256" key="8">
    <source>
        <dbReference type="ARBA" id="ARBA00049244"/>
    </source>
</evidence>
<dbReference type="EC" id="2.7.7.7" evidence="2"/>
<reference evidence="11 12" key="1">
    <citation type="journal article" date="2015" name="Microbiome">
        <title>Genomic resolution of linkages in carbon, nitrogen, and sulfur cycling among widespread estuary sediment bacteria.</title>
        <authorList>
            <person name="Baker B.J."/>
            <person name="Lazar C.S."/>
            <person name="Teske A.P."/>
            <person name="Dick G.J."/>
        </authorList>
    </citation>
    <scope>NUCLEOTIDE SEQUENCE [LARGE SCALE GENOMIC DNA]</scope>
    <source>
        <strain evidence="11">DG_26</strain>
    </source>
</reference>
<dbReference type="SUPFAM" id="SSF89550">
    <property type="entry name" value="PHP domain-like"/>
    <property type="match status" value="1"/>
</dbReference>
<feature type="domain" description="Polymerase/histidinol phosphatase N-terminal" evidence="10">
    <location>
        <begin position="7"/>
        <end position="74"/>
    </location>
</feature>
<dbReference type="NCBIfam" id="NF005298">
    <property type="entry name" value="PRK06826.1"/>
    <property type="match status" value="1"/>
</dbReference>
<dbReference type="GO" id="GO:0003676">
    <property type="term" value="F:nucleic acid binding"/>
    <property type="evidence" value="ECO:0007669"/>
    <property type="project" value="InterPro"/>
</dbReference>
<dbReference type="GO" id="GO:0005737">
    <property type="term" value="C:cytoplasm"/>
    <property type="evidence" value="ECO:0007669"/>
    <property type="project" value="UniProtKB-SubCell"/>
</dbReference>
<feature type="compositionally biased region" description="Polar residues" evidence="9">
    <location>
        <begin position="905"/>
        <end position="916"/>
    </location>
</feature>
<dbReference type="CDD" id="cd12113">
    <property type="entry name" value="PHP_PolIIIA_DnaE3"/>
    <property type="match status" value="1"/>
</dbReference>
<dbReference type="GO" id="GO:0003887">
    <property type="term" value="F:DNA-directed DNA polymerase activity"/>
    <property type="evidence" value="ECO:0007669"/>
    <property type="project" value="UniProtKB-KW"/>
</dbReference>
<dbReference type="NCBIfam" id="TIGR00594">
    <property type="entry name" value="polc"/>
    <property type="match status" value="1"/>
</dbReference>
<evidence type="ECO:0000256" key="3">
    <source>
        <dbReference type="ARBA" id="ARBA00019114"/>
    </source>
</evidence>
<evidence type="ECO:0000256" key="2">
    <source>
        <dbReference type="ARBA" id="ARBA00012417"/>
    </source>
</evidence>
<dbReference type="SUPFAM" id="SSF160975">
    <property type="entry name" value="AF1531-like"/>
    <property type="match status" value="1"/>
</dbReference>
<dbReference type="PANTHER" id="PTHR32294:SF0">
    <property type="entry name" value="DNA POLYMERASE III SUBUNIT ALPHA"/>
    <property type="match status" value="1"/>
</dbReference>
<dbReference type="InterPro" id="IPR041931">
    <property type="entry name" value="DNA_pol3_alpha_thumb_dom"/>
</dbReference>
<feature type="region of interest" description="Disordered" evidence="9">
    <location>
        <begin position="905"/>
        <end position="926"/>
    </location>
</feature>
<protein>
    <recommendedName>
        <fullName evidence="3">DNA polymerase III subunit alpha</fullName>
        <ecNumber evidence="2">2.7.7.7</ecNumber>
    </recommendedName>
</protein>
<organism evidence="11 12">
    <name type="scientific">candidate division TA06 bacterium DG_26</name>
    <dbReference type="NCBI Taxonomy" id="1703771"/>
    <lineage>
        <taxon>Bacteria</taxon>
        <taxon>Bacteria division TA06</taxon>
    </lineage>
</organism>
<dbReference type="Proteomes" id="UP000051124">
    <property type="component" value="Unassembled WGS sequence"/>
</dbReference>
<evidence type="ECO:0000313" key="11">
    <source>
        <dbReference type="EMBL" id="KPJ50531.1"/>
    </source>
</evidence>
<dbReference type="InterPro" id="IPR003141">
    <property type="entry name" value="Pol/His_phosphatase_N"/>
</dbReference>
<dbReference type="InterPro" id="IPR040982">
    <property type="entry name" value="DNA_pol3_finger"/>
</dbReference>
<dbReference type="InterPro" id="IPR029460">
    <property type="entry name" value="DNAPol_HHH"/>
</dbReference>
<evidence type="ECO:0000259" key="10">
    <source>
        <dbReference type="SMART" id="SM00481"/>
    </source>
</evidence>
<dbReference type="InterPro" id="IPR016195">
    <property type="entry name" value="Pol/histidinol_Pase-like"/>
</dbReference>
<dbReference type="InterPro" id="IPR004805">
    <property type="entry name" value="DnaE2/DnaE/PolC"/>
</dbReference>
<evidence type="ECO:0000256" key="9">
    <source>
        <dbReference type="SAM" id="MobiDB-lite"/>
    </source>
</evidence>
<comment type="subcellular location">
    <subcellularLocation>
        <location evidence="1">Cytoplasm</location>
    </subcellularLocation>
</comment>
<dbReference type="Pfam" id="PF17657">
    <property type="entry name" value="DNA_pol3_finger"/>
    <property type="match status" value="1"/>
</dbReference>
<evidence type="ECO:0000256" key="4">
    <source>
        <dbReference type="ARBA" id="ARBA00022679"/>
    </source>
</evidence>
<dbReference type="AlphaFoldDB" id="A0A0S7WKB8"/>
<dbReference type="EMBL" id="LIZT01000019">
    <property type="protein sequence ID" value="KPJ50531.1"/>
    <property type="molecule type" value="Genomic_DNA"/>
</dbReference>
<dbReference type="Pfam" id="PF07733">
    <property type="entry name" value="DNA_pol3_alpha"/>
    <property type="match status" value="1"/>
</dbReference>
<dbReference type="InterPro" id="IPR004365">
    <property type="entry name" value="NA-bd_OB_tRNA"/>
</dbReference>
<dbReference type="Gene3D" id="1.10.150.870">
    <property type="match status" value="1"/>
</dbReference>
<keyword evidence="7" id="KW-0239">DNA-directed DNA polymerase</keyword>